<reference evidence="1" key="1">
    <citation type="submission" date="2022-08" db="EMBL/GenBank/DDBJ databases">
        <authorList>
            <person name="Marques A."/>
        </authorList>
    </citation>
    <scope>NUCLEOTIDE SEQUENCE</scope>
    <source>
        <strain evidence="1">RhyPub2mFocal</strain>
        <tissue evidence="1">Leaves</tissue>
    </source>
</reference>
<dbReference type="PANTHER" id="PTHR36391">
    <property type="entry name" value="FURRY"/>
    <property type="match status" value="1"/>
</dbReference>
<comment type="caution">
    <text evidence="1">The sequence shown here is derived from an EMBL/GenBank/DDBJ whole genome shotgun (WGS) entry which is preliminary data.</text>
</comment>
<dbReference type="PANTHER" id="PTHR36391:SF1">
    <property type="entry name" value="FURRY"/>
    <property type="match status" value="1"/>
</dbReference>
<dbReference type="Proteomes" id="UP001140206">
    <property type="component" value="Chromosome 5"/>
</dbReference>
<evidence type="ECO:0000313" key="1">
    <source>
        <dbReference type="EMBL" id="KAJ4754624.1"/>
    </source>
</evidence>
<dbReference type="EMBL" id="JAMFTS010000005">
    <property type="protein sequence ID" value="KAJ4754624.1"/>
    <property type="molecule type" value="Genomic_DNA"/>
</dbReference>
<keyword evidence="2" id="KW-1185">Reference proteome</keyword>
<accession>A0AAV8CGH0</accession>
<sequence>MKWECLSNSGSEKSHSRVRYPALFLSSHPGLILSCLKSLEPSPMAASSSRSLLQSLKNIFKKPWEITGPCASPEYRDALPLATEYRLHCPATTAAKAIIPTSDPETVYDIKYFPRDGRHNRPPVKRTVLKKADVEQLMAEKTQFQFPPVYLTRKVEEDYNACGGGYQK</sequence>
<proteinExistence type="predicted"/>
<gene>
    <name evidence="1" type="ORF">LUZ62_089029</name>
</gene>
<evidence type="ECO:0000313" key="2">
    <source>
        <dbReference type="Proteomes" id="UP001140206"/>
    </source>
</evidence>
<organism evidence="1 2">
    <name type="scientific">Rhynchospora pubera</name>
    <dbReference type="NCBI Taxonomy" id="906938"/>
    <lineage>
        <taxon>Eukaryota</taxon>
        <taxon>Viridiplantae</taxon>
        <taxon>Streptophyta</taxon>
        <taxon>Embryophyta</taxon>
        <taxon>Tracheophyta</taxon>
        <taxon>Spermatophyta</taxon>
        <taxon>Magnoliopsida</taxon>
        <taxon>Liliopsida</taxon>
        <taxon>Poales</taxon>
        <taxon>Cyperaceae</taxon>
        <taxon>Cyperoideae</taxon>
        <taxon>Rhynchosporeae</taxon>
        <taxon>Rhynchospora</taxon>
    </lineage>
</organism>
<name>A0AAV8CGH0_9POAL</name>
<protein>
    <submittedName>
        <fullName evidence="1">Versican core protein</fullName>
    </submittedName>
</protein>
<dbReference type="AlphaFoldDB" id="A0AAV8CGH0"/>
<dbReference type="PROSITE" id="PS51257">
    <property type="entry name" value="PROKAR_LIPOPROTEIN"/>
    <property type="match status" value="1"/>
</dbReference>